<protein>
    <recommendedName>
        <fullName evidence="4">Curlin associated repeat-containing protein</fullName>
    </recommendedName>
</protein>
<reference evidence="2 3" key="1">
    <citation type="journal article" date="2014" name="Genome Announc.">
        <title>Draft Genome Sequences of Marine Flavobacterium Nonlabens Strains NR17, NR24, NR27, NR32, NR33, and Ara13.</title>
        <authorList>
            <person name="Nakanishi M."/>
            <person name="Meirelles P."/>
            <person name="Suzuki R."/>
            <person name="Takatani N."/>
            <person name="Mino S."/>
            <person name="Suda W."/>
            <person name="Oshima K."/>
            <person name="Hattori M."/>
            <person name="Ohkuma M."/>
            <person name="Hosokawa M."/>
            <person name="Miyashita K."/>
            <person name="Thompson F.L."/>
            <person name="Niwa A."/>
            <person name="Sawabe T."/>
            <person name="Sawabe T."/>
        </authorList>
    </citation>
    <scope>NUCLEOTIDE SEQUENCE [LARGE SCALE GENOMIC DNA]</scope>
    <source>
        <strain evidence="3">JCM19296</strain>
    </source>
</reference>
<sequence length="427" mass="44833">MKRVIMSAAALAIGGFVFAQTPQTIAPIVQQSSPTAAATVGGNYSDIDQKGIGSDAKVQQQGTANASFIEQTGTDVANRNSVDVLQWGNVQPSISGHLNYSDIKQDGAGNDFMATQQGDENEISGLQIGLDNAALVQQGANTPQQAENNLAKVDQDGKDNYAEVQQRYDDNEASILQRNDAAAGVGNRSYQDQVSNPNQSAGQVAIGEQWGGDNNEAVQIQDSGSPALGGGNHAEIQQGDATKDATDAFAQQVQSGATNEAYATQFLSGDESYQEQLGTDNKAVVNQNTAGSLNGGDNLVEQFQDGDRNEARSTQNGNNNMVNQEQYGMDNYSRVSQGNGQAVGNMATSIQDGADNNSVINQRANGNMSMVDQTGNGQTSLINQNAPLAGQPALTSGQNTATVIQRNANVALTPQARRAAATKRHTF</sequence>
<evidence type="ECO:0000256" key="1">
    <source>
        <dbReference type="SAM" id="SignalP"/>
    </source>
</evidence>
<keyword evidence="1" id="KW-0732">Signal</keyword>
<proteinExistence type="predicted"/>
<feature type="signal peptide" evidence="1">
    <location>
        <begin position="1"/>
        <end position="19"/>
    </location>
</feature>
<name>A0A081DAY1_NONUL</name>
<dbReference type="Proteomes" id="UP000028980">
    <property type="component" value="Unassembled WGS sequence"/>
</dbReference>
<accession>A0A081DAY1</accession>
<comment type="caution">
    <text evidence="2">The sequence shown here is derived from an EMBL/GenBank/DDBJ whole genome shotgun (WGS) entry which is preliminary data.</text>
</comment>
<dbReference type="EMBL" id="BBLG01000003">
    <property type="protein sequence ID" value="GAK76077.1"/>
    <property type="molecule type" value="Genomic_DNA"/>
</dbReference>
<feature type="chain" id="PRO_5001756646" description="Curlin associated repeat-containing protein" evidence="1">
    <location>
        <begin position="20"/>
        <end position="427"/>
    </location>
</feature>
<evidence type="ECO:0000313" key="2">
    <source>
        <dbReference type="EMBL" id="GAK76077.1"/>
    </source>
</evidence>
<evidence type="ECO:0000313" key="3">
    <source>
        <dbReference type="Proteomes" id="UP000028980"/>
    </source>
</evidence>
<gene>
    <name evidence="2" type="ORF">JCM19296_1674</name>
</gene>
<organism evidence="2 3">
    <name type="scientific">Nonlabens ulvanivorans</name>
    <name type="common">Persicivirga ulvanivorans</name>
    <dbReference type="NCBI Taxonomy" id="906888"/>
    <lineage>
        <taxon>Bacteria</taxon>
        <taxon>Pseudomonadati</taxon>
        <taxon>Bacteroidota</taxon>
        <taxon>Flavobacteriia</taxon>
        <taxon>Flavobacteriales</taxon>
        <taxon>Flavobacteriaceae</taxon>
        <taxon>Nonlabens</taxon>
    </lineage>
</organism>
<evidence type="ECO:0008006" key="4">
    <source>
        <dbReference type="Google" id="ProtNLM"/>
    </source>
</evidence>
<dbReference type="AlphaFoldDB" id="A0A081DAY1"/>